<name>A0A5J5EU27_9PEZI</name>
<dbReference type="InParanoid" id="A0A5J5EU27"/>
<keyword evidence="2" id="KW-1185">Reference proteome</keyword>
<gene>
    <name evidence="1" type="ORF">FN846DRAFT_954240</name>
</gene>
<reference evidence="1 2" key="1">
    <citation type="submission" date="2019-09" db="EMBL/GenBank/DDBJ databases">
        <title>Draft genome of the ectomycorrhizal ascomycete Sphaerosporella brunnea.</title>
        <authorList>
            <consortium name="DOE Joint Genome Institute"/>
            <person name="Benucci G.M."/>
            <person name="Marozzi G."/>
            <person name="Antonielli L."/>
            <person name="Sanchez S."/>
            <person name="Marco P."/>
            <person name="Wang X."/>
            <person name="Falini L.B."/>
            <person name="Barry K."/>
            <person name="Haridas S."/>
            <person name="Lipzen A."/>
            <person name="Labutti K."/>
            <person name="Grigoriev I.V."/>
            <person name="Murat C."/>
            <person name="Martin F."/>
            <person name="Albertini E."/>
            <person name="Donnini D."/>
            <person name="Bonito G."/>
        </authorList>
    </citation>
    <scope>NUCLEOTIDE SEQUENCE [LARGE SCALE GENOMIC DNA]</scope>
    <source>
        <strain evidence="1 2">Sb_GMNB300</strain>
    </source>
</reference>
<dbReference type="AlphaFoldDB" id="A0A5J5EU27"/>
<protein>
    <submittedName>
        <fullName evidence="1">Uncharacterized protein</fullName>
    </submittedName>
</protein>
<organism evidence="1 2">
    <name type="scientific">Sphaerosporella brunnea</name>
    <dbReference type="NCBI Taxonomy" id="1250544"/>
    <lineage>
        <taxon>Eukaryota</taxon>
        <taxon>Fungi</taxon>
        <taxon>Dikarya</taxon>
        <taxon>Ascomycota</taxon>
        <taxon>Pezizomycotina</taxon>
        <taxon>Pezizomycetes</taxon>
        <taxon>Pezizales</taxon>
        <taxon>Pyronemataceae</taxon>
        <taxon>Sphaerosporella</taxon>
    </lineage>
</organism>
<dbReference type="Proteomes" id="UP000326924">
    <property type="component" value="Unassembled WGS sequence"/>
</dbReference>
<dbReference type="EMBL" id="VXIS01000121">
    <property type="protein sequence ID" value="KAA8903143.1"/>
    <property type="molecule type" value="Genomic_DNA"/>
</dbReference>
<evidence type="ECO:0000313" key="1">
    <source>
        <dbReference type="EMBL" id="KAA8903143.1"/>
    </source>
</evidence>
<accession>A0A5J5EU27</accession>
<proteinExistence type="predicted"/>
<evidence type="ECO:0000313" key="2">
    <source>
        <dbReference type="Proteomes" id="UP000326924"/>
    </source>
</evidence>
<sequence>MRALFSSIARKGRGCWRTPQAWSNIPAPSKTIEGHLAGVRDDRTQTRLQHEHTLRAVEEVGAMMELIIWAMQHCDWAAGTVTCRIARVFDGVNRLCSLSQKPNVRRHIPLRQRISLKTLKRFYRPFLGCQELRRGMGGHGRTRRRLSRNDHCLPAN</sequence>
<comment type="caution">
    <text evidence="1">The sequence shown here is derived from an EMBL/GenBank/DDBJ whole genome shotgun (WGS) entry which is preliminary data.</text>
</comment>